<keyword evidence="6" id="KW-1185">Reference proteome</keyword>
<evidence type="ECO:0000256" key="3">
    <source>
        <dbReference type="ARBA" id="ARBA00023163"/>
    </source>
</evidence>
<dbReference type="InterPro" id="IPR036388">
    <property type="entry name" value="WH-like_DNA-bd_sf"/>
</dbReference>
<feature type="domain" description="HTH hxlR-type" evidence="4">
    <location>
        <begin position="20"/>
        <end position="118"/>
    </location>
</feature>
<dbReference type="Gene3D" id="1.10.10.10">
    <property type="entry name" value="Winged helix-like DNA-binding domain superfamily/Winged helix DNA-binding domain"/>
    <property type="match status" value="1"/>
</dbReference>
<dbReference type="PANTHER" id="PTHR33204">
    <property type="entry name" value="TRANSCRIPTIONAL REGULATOR, MARR FAMILY"/>
    <property type="match status" value="1"/>
</dbReference>
<dbReference type="InterPro" id="IPR036390">
    <property type="entry name" value="WH_DNA-bd_sf"/>
</dbReference>
<dbReference type="PROSITE" id="PS51118">
    <property type="entry name" value="HTH_HXLR"/>
    <property type="match status" value="1"/>
</dbReference>
<dbReference type="AlphaFoldDB" id="A0A316HQX7"/>
<dbReference type="Proteomes" id="UP000245678">
    <property type="component" value="Unassembled WGS sequence"/>
</dbReference>
<dbReference type="PANTHER" id="PTHR33204:SF29">
    <property type="entry name" value="TRANSCRIPTIONAL REGULATOR"/>
    <property type="match status" value="1"/>
</dbReference>
<accession>A0A316HQX7</accession>
<proteinExistence type="predicted"/>
<keyword evidence="3" id="KW-0804">Transcription</keyword>
<keyword evidence="1" id="KW-0805">Transcription regulation</keyword>
<reference evidence="5 6" key="1">
    <citation type="submission" date="2018-05" db="EMBL/GenBank/DDBJ databases">
        <title>Genomic Encyclopedia of Archaeal and Bacterial Type Strains, Phase II (KMG-II): from individual species to whole genera.</title>
        <authorList>
            <person name="Goeker M."/>
        </authorList>
    </citation>
    <scope>NUCLEOTIDE SEQUENCE [LARGE SCALE GENOMIC DNA]</scope>
    <source>
        <strain evidence="5 6">DSM 19975</strain>
    </source>
</reference>
<dbReference type="InterPro" id="IPR002577">
    <property type="entry name" value="HTH_HxlR"/>
</dbReference>
<sequence length="121" mass="13993">MTKVKESSTNQASRKFLAECDLTHAVRLMSGRWKLPILYLISKGQNRFGMLKKVIPNITERMLTLSLRELEDDGLITRTVFAEIPPRVEYALTEIAMDLLPICDHIRHWGLKHKQSIIFTD</sequence>
<dbReference type="Pfam" id="PF01638">
    <property type="entry name" value="HxlR"/>
    <property type="match status" value="1"/>
</dbReference>
<comment type="caution">
    <text evidence="5">The sequence shown here is derived from an EMBL/GenBank/DDBJ whole genome shotgun (WGS) entry which is preliminary data.</text>
</comment>
<dbReference type="GO" id="GO:0003677">
    <property type="term" value="F:DNA binding"/>
    <property type="evidence" value="ECO:0007669"/>
    <property type="project" value="UniProtKB-KW"/>
</dbReference>
<organism evidence="5 6">
    <name type="scientific">Mucilaginibacter oryzae</name>
    <dbReference type="NCBI Taxonomy" id="468058"/>
    <lineage>
        <taxon>Bacteria</taxon>
        <taxon>Pseudomonadati</taxon>
        <taxon>Bacteroidota</taxon>
        <taxon>Sphingobacteriia</taxon>
        <taxon>Sphingobacteriales</taxon>
        <taxon>Sphingobacteriaceae</taxon>
        <taxon>Mucilaginibacter</taxon>
    </lineage>
</organism>
<protein>
    <submittedName>
        <fullName evidence="5">HxlR family transcriptional regulator</fullName>
    </submittedName>
</protein>
<gene>
    <name evidence="5" type="ORF">LX99_03093</name>
</gene>
<name>A0A316HQX7_9SPHI</name>
<dbReference type="SUPFAM" id="SSF46785">
    <property type="entry name" value="Winged helix' DNA-binding domain"/>
    <property type="match status" value="1"/>
</dbReference>
<dbReference type="EMBL" id="QGHA01000005">
    <property type="protein sequence ID" value="PWK77282.1"/>
    <property type="molecule type" value="Genomic_DNA"/>
</dbReference>
<evidence type="ECO:0000313" key="6">
    <source>
        <dbReference type="Proteomes" id="UP000245678"/>
    </source>
</evidence>
<evidence type="ECO:0000256" key="2">
    <source>
        <dbReference type="ARBA" id="ARBA00023125"/>
    </source>
</evidence>
<keyword evidence="2" id="KW-0238">DNA-binding</keyword>
<evidence type="ECO:0000259" key="4">
    <source>
        <dbReference type="PROSITE" id="PS51118"/>
    </source>
</evidence>
<evidence type="ECO:0000313" key="5">
    <source>
        <dbReference type="EMBL" id="PWK77282.1"/>
    </source>
</evidence>
<evidence type="ECO:0000256" key="1">
    <source>
        <dbReference type="ARBA" id="ARBA00023015"/>
    </source>
</evidence>